<feature type="region of interest" description="Disordered" evidence="1">
    <location>
        <begin position="1"/>
        <end position="97"/>
    </location>
</feature>
<proteinExistence type="predicted"/>
<sequence>MVDSYDNPLYRNKPSTRVHAAPGGASSICFSDDTSTAPPAAQVPAIPSAPSTAPSSSRPSPTPAAGQHGVANDGTSQAKTSVRVHQPPGGRSSIHFG</sequence>
<name>A0A0F7V7S8_TOXGV</name>
<protein>
    <submittedName>
        <fullName evidence="2">Uncharacterized protein</fullName>
    </submittedName>
</protein>
<accession>A0A0F7V7S8</accession>
<organism evidence="2">
    <name type="scientific">Toxoplasma gondii (strain ATCC 50861 / VEG)</name>
    <dbReference type="NCBI Taxonomy" id="432359"/>
    <lineage>
        <taxon>Eukaryota</taxon>
        <taxon>Sar</taxon>
        <taxon>Alveolata</taxon>
        <taxon>Apicomplexa</taxon>
        <taxon>Conoidasida</taxon>
        <taxon>Coccidia</taxon>
        <taxon>Eucoccidiorida</taxon>
        <taxon>Eimeriorina</taxon>
        <taxon>Sarcocystidae</taxon>
        <taxon>Toxoplasma</taxon>
    </lineage>
</organism>
<reference evidence="2" key="1">
    <citation type="journal article" date="2015" name="PLoS ONE">
        <title>Comprehensive Evaluation of Toxoplasma gondii VEG and Neospora caninum LIV Genomes with Tachyzoite Stage Transcriptome and Proteome Defines Novel Transcript Features.</title>
        <authorList>
            <person name="Ramaprasad A."/>
            <person name="Mourier T."/>
            <person name="Naeem R."/>
            <person name="Malas T.B."/>
            <person name="Moussa E."/>
            <person name="Panigrahi A."/>
            <person name="Vermont S.J."/>
            <person name="Otto T.D."/>
            <person name="Wastling J."/>
            <person name="Pain A."/>
        </authorList>
    </citation>
    <scope>NUCLEOTIDE SEQUENCE</scope>
    <source>
        <strain evidence="2">VEG</strain>
    </source>
</reference>
<evidence type="ECO:0000313" key="2">
    <source>
        <dbReference type="EMBL" id="CEL78603.1"/>
    </source>
</evidence>
<dbReference type="EMBL" id="LN714502">
    <property type="protein sequence ID" value="CEL78603.1"/>
    <property type="molecule type" value="Genomic_DNA"/>
</dbReference>
<dbReference type="AlphaFoldDB" id="A0A0F7V7S8"/>
<feature type="compositionally biased region" description="Polar residues" evidence="1">
    <location>
        <begin position="28"/>
        <end position="37"/>
    </location>
</feature>
<evidence type="ECO:0000256" key="1">
    <source>
        <dbReference type="SAM" id="MobiDB-lite"/>
    </source>
</evidence>
<gene>
    <name evidence="2" type="ORF">BN1205_001895</name>
</gene>
<feature type="compositionally biased region" description="Low complexity" evidence="1">
    <location>
        <begin position="44"/>
        <end position="65"/>
    </location>
</feature>